<dbReference type="CDD" id="cd05466">
    <property type="entry name" value="PBP2_LTTR_substrate"/>
    <property type="match status" value="1"/>
</dbReference>
<dbReference type="Gene3D" id="1.10.10.10">
    <property type="entry name" value="Winged helix-like DNA-binding domain superfamily/Winged helix DNA-binding domain"/>
    <property type="match status" value="1"/>
</dbReference>
<dbReference type="GO" id="GO:0032993">
    <property type="term" value="C:protein-DNA complex"/>
    <property type="evidence" value="ECO:0007669"/>
    <property type="project" value="TreeGrafter"/>
</dbReference>
<dbReference type="PROSITE" id="PS50931">
    <property type="entry name" value="HTH_LYSR"/>
    <property type="match status" value="1"/>
</dbReference>
<name>A0A5D0CN39_9BACL</name>
<sequence length="293" mass="33296">MNTEALEYFIKVYEKKSVTAAAKDLYITPQGISKTIRQLELELEAELFYRGPRGMEATQAGELLHARAKHIHYLIEDIKKEISIISGRKGLLNVLITYSITSVLPVDLLYRFSKEHPDIQIKLKEYPDDYPISKMFEEEVDVGLVVGTAEAEECEFERLTGGEVVVVVSKDHRLARQDEISILDLAGEELVTKSAGQGKESGFIEKCLEYGFTPKVVHEFGNLISAHRLCEQYGAVAVSIDFVEASLQNDNLKWIRLKEKIPQDIYLVYRKRGIQSKAVALFQNYVKEKCKSF</sequence>
<dbReference type="RefSeq" id="WP_148456578.1">
    <property type="nucleotide sequence ID" value="NZ_BORZ01000014.1"/>
</dbReference>
<dbReference type="SUPFAM" id="SSF53850">
    <property type="entry name" value="Periplasmic binding protein-like II"/>
    <property type="match status" value="1"/>
</dbReference>
<comment type="similarity">
    <text evidence="1">Belongs to the LysR transcriptional regulatory family.</text>
</comment>
<evidence type="ECO:0000313" key="6">
    <source>
        <dbReference type="EMBL" id="TYA10685.1"/>
    </source>
</evidence>
<dbReference type="Gene3D" id="3.40.190.290">
    <property type="match status" value="1"/>
</dbReference>
<evidence type="ECO:0000256" key="2">
    <source>
        <dbReference type="ARBA" id="ARBA00023015"/>
    </source>
</evidence>
<protein>
    <submittedName>
        <fullName evidence="6">LysR family transcriptional regulator</fullName>
    </submittedName>
</protein>
<keyword evidence="7" id="KW-1185">Reference proteome</keyword>
<evidence type="ECO:0000313" key="7">
    <source>
        <dbReference type="Proteomes" id="UP000325218"/>
    </source>
</evidence>
<dbReference type="InterPro" id="IPR000847">
    <property type="entry name" value="LysR_HTH_N"/>
</dbReference>
<evidence type="ECO:0000256" key="4">
    <source>
        <dbReference type="ARBA" id="ARBA00023163"/>
    </source>
</evidence>
<keyword evidence="4" id="KW-0804">Transcription</keyword>
<evidence type="ECO:0000256" key="3">
    <source>
        <dbReference type="ARBA" id="ARBA00023125"/>
    </source>
</evidence>
<keyword evidence="2" id="KW-0805">Transcription regulation</keyword>
<dbReference type="GO" id="GO:0003677">
    <property type="term" value="F:DNA binding"/>
    <property type="evidence" value="ECO:0007669"/>
    <property type="project" value="UniProtKB-KW"/>
</dbReference>
<comment type="caution">
    <text evidence="6">The sequence shown here is derived from an EMBL/GenBank/DDBJ whole genome shotgun (WGS) entry which is preliminary data.</text>
</comment>
<keyword evidence="3" id="KW-0238">DNA-binding</keyword>
<evidence type="ECO:0000259" key="5">
    <source>
        <dbReference type="PROSITE" id="PS50931"/>
    </source>
</evidence>
<accession>A0A5D0CN39</accession>
<dbReference type="InterPro" id="IPR005119">
    <property type="entry name" value="LysR_subst-bd"/>
</dbReference>
<dbReference type="EMBL" id="VSDO01000005">
    <property type="protein sequence ID" value="TYA10685.1"/>
    <property type="molecule type" value="Genomic_DNA"/>
</dbReference>
<dbReference type="InterPro" id="IPR036388">
    <property type="entry name" value="WH-like_DNA-bd_sf"/>
</dbReference>
<dbReference type="GO" id="GO:0003700">
    <property type="term" value="F:DNA-binding transcription factor activity"/>
    <property type="evidence" value="ECO:0007669"/>
    <property type="project" value="InterPro"/>
</dbReference>
<dbReference type="Pfam" id="PF03466">
    <property type="entry name" value="LysR_substrate"/>
    <property type="match status" value="1"/>
</dbReference>
<proteinExistence type="inferred from homology"/>
<dbReference type="PANTHER" id="PTHR30346:SF28">
    <property type="entry name" value="HTH-TYPE TRANSCRIPTIONAL REGULATOR CYNR"/>
    <property type="match status" value="1"/>
</dbReference>
<gene>
    <name evidence="6" type="ORF">FRY98_23105</name>
</gene>
<reference evidence="6 7" key="1">
    <citation type="submission" date="2019-08" db="EMBL/GenBank/DDBJ databases">
        <title>Genome sequencing of Paenibacillus faecis DSM 23593(T).</title>
        <authorList>
            <person name="Kook J.-K."/>
            <person name="Park S.-N."/>
            <person name="Lim Y.K."/>
        </authorList>
    </citation>
    <scope>NUCLEOTIDE SEQUENCE [LARGE SCALE GENOMIC DNA]</scope>
    <source>
        <strain evidence="6 7">DSM 23593</strain>
    </source>
</reference>
<evidence type="ECO:0000256" key="1">
    <source>
        <dbReference type="ARBA" id="ARBA00009437"/>
    </source>
</evidence>
<dbReference type="SUPFAM" id="SSF46785">
    <property type="entry name" value="Winged helix' DNA-binding domain"/>
    <property type="match status" value="1"/>
</dbReference>
<dbReference type="Proteomes" id="UP000325218">
    <property type="component" value="Unassembled WGS sequence"/>
</dbReference>
<dbReference type="AlphaFoldDB" id="A0A5D0CN39"/>
<dbReference type="InterPro" id="IPR036390">
    <property type="entry name" value="WH_DNA-bd_sf"/>
</dbReference>
<dbReference type="PANTHER" id="PTHR30346">
    <property type="entry name" value="TRANSCRIPTIONAL DUAL REGULATOR HCAR-RELATED"/>
    <property type="match status" value="1"/>
</dbReference>
<dbReference type="OrthoDB" id="9778774at2"/>
<organism evidence="6 7">
    <name type="scientific">Paenibacillus faecis</name>
    <dbReference type="NCBI Taxonomy" id="862114"/>
    <lineage>
        <taxon>Bacteria</taxon>
        <taxon>Bacillati</taxon>
        <taxon>Bacillota</taxon>
        <taxon>Bacilli</taxon>
        <taxon>Bacillales</taxon>
        <taxon>Paenibacillaceae</taxon>
        <taxon>Paenibacillus</taxon>
    </lineage>
</organism>
<dbReference type="Pfam" id="PF00126">
    <property type="entry name" value="HTH_1"/>
    <property type="match status" value="1"/>
</dbReference>
<feature type="domain" description="HTH lysR-type" evidence="5">
    <location>
        <begin position="1"/>
        <end position="58"/>
    </location>
</feature>